<evidence type="ECO:0008006" key="5">
    <source>
        <dbReference type="Google" id="ProtNLM"/>
    </source>
</evidence>
<feature type="compositionally biased region" description="Gly residues" evidence="1">
    <location>
        <begin position="50"/>
        <end position="69"/>
    </location>
</feature>
<accession>A0AAV0C1E9</accession>
<sequence>MSSKAVFLFLAVALAVFLVIGLEVSARELAETSHDNGAYLATNGYGHGGHGHGGGGHGHGGGHGGSGHGGHGHGHPPGHGGSCGNYGCCGGAHSNGQCIRCCSYKGEAVDVAEP</sequence>
<organism evidence="3 4">
    <name type="scientific">Cuscuta epithymum</name>
    <dbReference type="NCBI Taxonomy" id="186058"/>
    <lineage>
        <taxon>Eukaryota</taxon>
        <taxon>Viridiplantae</taxon>
        <taxon>Streptophyta</taxon>
        <taxon>Embryophyta</taxon>
        <taxon>Tracheophyta</taxon>
        <taxon>Spermatophyta</taxon>
        <taxon>Magnoliopsida</taxon>
        <taxon>eudicotyledons</taxon>
        <taxon>Gunneridae</taxon>
        <taxon>Pentapetalae</taxon>
        <taxon>asterids</taxon>
        <taxon>lamiids</taxon>
        <taxon>Solanales</taxon>
        <taxon>Convolvulaceae</taxon>
        <taxon>Cuscuteae</taxon>
        <taxon>Cuscuta</taxon>
        <taxon>Cuscuta subgen. Cuscuta</taxon>
    </lineage>
</organism>
<evidence type="ECO:0000313" key="3">
    <source>
        <dbReference type="EMBL" id="CAH9062631.1"/>
    </source>
</evidence>
<keyword evidence="4" id="KW-1185">Reference proteome</keyword>
<evidence type="ECO:0000256" key="1">
    <source>
        <dbReference type="SAM" id="MobiDB-lite"/>
    </source>
</evidence>
<proteinExistence type="predicted"/>
<dbReference type="PANTHER" id="PTHR37389:SF40">
    <property type="entry name" value="NODULIN-24"/>
    <property type="match status" value="1"/>
</dbReference>
<dbReference type="PANTHER" id="PTHR37389">
    <property type="entry name" value="NODULIN-24"/>
    <property type="match status" value="1"/>
</dbReference>
<dbReference type="EMBL" id="CAMAPF010000010">
    <property type="protein sequence ID" value="CAH9062631.1"/>
    <property type="molecule type" value="Genomic_DNA"/>
</dbReference>
<dbReference type="Proteomes" id="UP001152523">
    <property type="component" value="Unassembled WGS sequence"/>
</dbReference>
<evidence type="ECO:0000313" key="4">
    <source>
        <dbReference type="Proteomes" id="UP001152523"/>
    </source>
</evidence>
<dbReference type="AlphaFoldDB" id="A0AAV0C1E9"/>
<protein>
    <recommendedName>
        <fullName evidence="5">Glycine-rich protein</fullName>
    </recommendedName>
</protein>
<evidence type="ECO:0000256" key="2">
    <source>
        <dbReference type="SAM" id="SignalP"/>
    </source>
</evidence>
<name>A0AAV0C1E9_9ASTE</name>
<gene>
    <name evidence="3" type="ORF">CEPIT_LOCUS1866</name>
</gene>
<dbReference type="InterPro" id="IPR010800">
    <property type="entry name" value="GRP"/>
</dbReference>
<feature type="chain" id="PRO_5043437768" description="Glycine-rich protein" evidence="2">
    <location>
        <begin position="27"/>
        <end position="114"/>
    </location>
</feature>
<feature type="signal peptide" evidence="2">
    <location>
        <begin position="1"/>
        <end position="26"/>
    </location>
</feature>
<reference evidence="3" key="1">
    <citation type="submission" date="2022-07" db="EMBL/GenBank/DDBJ databases">
        <authorList>
            <person name="Macas J."/>
            <person name="Novak P."/>
            <person name="Neumann P."/>
        </authorList>
    </citation>
    <scope>NUCLEOTIDE SEQUENCE</scope>
</reference>
<comment type="caution">
    <text evidence="3">The sequence shown here is derived from an EMBL/GenBank/DDBJ whole genome shotgun (WGS) entry which is preliminary data.</text>
</comment>
<keyword evidence="2" id="KW-0732">Signal</keyword>
<feature type="region of interest" description="Disordered" evidence="1">
    <location>
        <begin position="50"/>
        <end position="75"/>
    </location>
</feature>